<accession>C1MQ48</accession>
<dbReference type="Gene3D" id="1.20.1440.340">
    <property type="match status" value="1"/>
</dbReference>
<keyword evidence="5" id="KW-0067">ATP-binding</keyword>
<dbReference type="InterPro" id="IPR006204">
    <property type="entry name" value="GHMP_kinase_N_dom"/>
</dbReference>
<evidence type="ECO:0000256" key="2">
    <source>
        <dbReference type="ARBA" id="ARBA00022679"/>
    </source>
</evidence>
<protein>
    <submittedName>
        <fullName evidence="9">Predicted protein</fullName>
    </submittedName>
</protein>
<reference evidence="9 10" key="1">
    <citation type="journal article" date="2009" name="Science">
        <title>Green evolution and dynamic adaptations revealed by genomes of the marine picoeukaryotes Micromonas.</title>
        <authorList>
            <person name="Worden A.Z."/>
            <person name="Lee J.H."/>
            <person name="Mock T."/>
            <person name="Rouze P."/>
            <person name="Simmons M.P."/>
            <person name="Aerts A.L."/>
            <person name="Allen A.E."/>
            <person name="Cuvelier M.L."/>
            <person name="Derelle E."/>
            <person name="Everett M.V."/>
            <person name="Foulon E."/>
            <person name="Grimwood J."/>
            <person name="Gundlach H."/>
            <person name="Henrissat B."/>
            <person name="Napoli C."/>
            <person name="McDonald S.M."/>
            <person name="Parker M.S."/>
            <person name="Rombauts S."/>
            <person name="Salamov A."/>
            <person name="Von Dassow P."/>
            <person name="Badger J.H."/>
            <person name="Coutinho P.M."/>
            <person name="Demir E."/>
            <person name="Dubchak I."/>
            <person name="Gentemann C."/>
            <person name="Eikrem W."/>
            <person name="Gready J.E."/>
            <person name="John U."/>
            <person name="Lanier W."/>
            <person name="Lindquist E.A."/>
            <person name="Lucas S."/>
            <person name="Mayer K.F."/>
            <person name="Moreau H."/>
            <person name="Not F."/>
            <person name="Otillar R."/>
            <person name="Panaud O."/>
            <person name="Pangilinan J."/>
            <person name="Paulsen I."/>
            <person name="Piegu B."/>
            <person name="Poliakov A."/>
            <person name="Robbens S."/>
            <person name="Schmutz J."/>
            <person name="Toulza E."/>
            <person name="Wyss T."/>
            <person name="Zelensky A."/>
            <person name="Zhou K."/>
            <person name="Armbrust E.V."/>
            <person name="Bhattacharya D."/>
            <person name="Goodenough U.W."/>
            <person name="Van de Peer Y."/>
            <person name="Grigoriev I.V."/>
        </authorList>
    </citation>
    <scope>NUCLEOTIDE SEQUENCE [LARGE SCALE GENOMIC DNA]</scope>
    <source>
        <strain evidence="9 10">CCMP1545</strain>
    </source>
</reference>
<dbReference type="PROSITE" id="PS00627">
    <property type="entry name" value="GHMP_KINASES_ATP"/>
    <property type="match status" value="1"/>
</dbReference>
<dbReference type="Gene3D" id="3.30.70.3170">
    <property type="match status" value="1"/>
</dbReference>
<dbReference type="PRINTS" id="PR00473">
    <property type="entry name" value="GALCTOKINASE"/>
</dbReference>
<dbReference type="Pfam" id="PF08544">
    <property type="entry name" value="GHMP_kinases_C"/>
    <property type="match status" value="1"/>
</dbReference>
<dbReference type="PROSITE" id="PS00106">
    <property type="entry name" value="GALACTOKINASE"/>
    <property type="match status" value="1"/>
</dbReference>
<dbReference type="PANTHER" id="PTHR10457:SF7">
    <property type="entry name" value="GALACTOKINASE-RELATED"/>
    <property type="match status" value="1"/>
</dbReference>
<keyword evidence="3" id="KW-0547">Nucleotide-binding</keyword>
<dbReference type="InterPro" id="IPR013750">
    <property type="entry name" value="GHMP_kinase_C_dom"/>
</dbReference>
<comment type="similarity">
    <text evidence="1">Belongs to the GHMP kinase family. GalK subfamily.</text>
</comment>
<dbReference type="OrthoDB" id="187738at2759"/>
<sequence length="481" mass="51570">MSTIPVYGSVKDVYADQRVAEEEGRYAKLVASFAELHGAKPDLLARSPGRVNLIGEHIDYEGYSVLPMALAVDTIVAVKVDTTSNKLTVSNTEEKYTTKVFDADCDQAVDVASFHWTNYVVCGYKGVFDFLKESGRAKPPEVGLKIIVDGKVPTGSGLSSSSALTCAAAVAVMAALNLDFTKTEVADFACKCERHCGMQSGGMDQAISIMGQSGVAKLVDFNPVRATDVQLPEGSVFLIGNCLAVSNKAVTAHERYNLRVMECRLASIVLAMELGASQADALGYSTLMQTQKLIGSLQESEKAASEKLHDGYYSRGELEEKLGTSLDSLFAGSPASLLVLEHNKTGFKLRDRSMHVYSEAARVHQFSNECKEDPSLKALGELMNASHTSCRDLYECSCEELDELVDAFITSGAIGARLTGAGWGGCAVALVTADMAEKVLESVKTRFFDKRIASGVLREEDLGETLFASLPSSGAAILRGL</sequence>
<dbReference type="GO" id="GO:0004335">
    <property type="term" value="F:galactokinase activity"/>
    <property type="evidence" value="ECO:0007669"/>
    <property type="project" value="InterPro"/>
</dbReference>
<name>C1MQ48_MICPC</name>
<feature type="domain" description="GHMP kinase C-terminal" evidence="7">
    <location>
        <begin position="375"/>
        <end position="446"/>
    </location>
</feature>
<dbReference type="NCBIfam" id="TIGR00131">
    <property type="entry name" value="gal_kin"/>
    <property type="match status" value="1"/>
</dbReference>
<keyword evidence="4" id="KW-0418">Kinase</keyword>
<evidence type="ECO:0000259" key="8">
    <source>
        <dbReference type="Pfam" id="PF10509"/>
    </source>
</evidence>
<dbReference type="PANTHER" id="PTHR10457">
    <property type="entry name" value="MEVALONATE KINASE/GALACTOKINASE"/>
    <property type="match status" value="1"/>
</dbReference>
<evidence type="ECO:0000259" key="7">
    <source>
        <dbReference type="Pfam" id="PF08544"/>
    </source>
</evidence>
<dbReference type="Gene3D" id="3.30.230.10">
    <property type="match status" value="1"/>
</dbReference>
<dbReference type="GeneID" id="9683502"/>
<evidence type="ECO:0000256" key="3">
    <source>
        <dbReference type="ARBA" id="ARBA00022741"/>
    </source>
</evidence>
<dbReference type="Pfam" id="PF00288">
    <property type="entry name" value="GHMP_kinases_N"/>
    <property type="match status" value="1"/>
</dbReference>
<feature type="domain" description="Galactokinase N-terminal" evidence="8">
    <location>
        <begin position="32"/>
        <end position="79"/>
    </location>
</feature>
<dbReference type="InterPro" id="IPR006203">
    <property type="entry name" value="GHMP_knse_ATP-bd_CS"/>
</dbReference>
<dbReference type="InterPro" id="IPR019741">
    <property type="entry name" value="Galactokinase_CS"/>
</dbReference>
<evidence type="ECO:0000256" key="5">
    <source>
        <dbReference type="ARBA" id="ARBA00022840"/>
    </source>
</evidence>
<dbReference type="OMA" id="GFHDTYF"/>
<dbReference type="SUPFAM" id="SSF55060">
    <property type="entry name" value="GHMP Kinase, C-terminal domain"/>
    <property type="match status" value="1"/>
</dbReference>
<evidence type="ECO:0000259" key="6">
    <source>
        <dbReference type="Pfam" id="PF00288"/>
    </source>
</evidence>
<dbReference type="InterPro" id="IPR036554">
    <property type="entry name" value="GHMP_kinase_C_sf"/>
</dbReference>
<dbReference type="InterPro" id="IPR014721">
    <property type="entry name" value="Ribsml_uS5_D2-typ_fold_subgr"/>
</dbReference>
<dbReference type="InterPro" id="IPR019539">
    <property type="entry name" value="GalKase_N"/>
</dbReference>
<dbReference type="eggNOG" id="KOG0631">
    <property type="taxonomic scope" value="Eukaryota"/>
</dbReference>
<dbReference type="AlphaFoldDB" id="C1MQ48"/>
<evidence type="ECO:0000256" key="1">
    <source>
        <dbReference type="ARBA" id="ARBA00006566"/>
    </source>
</evidence>
<dbReference type="InterPro" id="IPR020568">
    <property type="entry name" value="Ribosomal_Su5_D2-typ_SF"/>
</dbReference>
<dbReference type="EMBL" id="GG663738">
    <property type="protein sequence ID" value="EEH57647.1"/>
    <property type="molecule type" value="Genomic_DNA"/>
</dbReference>
<dbReference type="GO" id="GO:0006012">
    <property type="term" value="P:galactose metabolic process"/>
    <property type="evidence" value="ECO:0007669"/>
    <property type="project" value="InterPro"/>
</dbReference>
<dbReference type="InterPro" id="IPR000705">
    <property type="entry name" value="Galactokinase"/>
</dbReference>
<evidence type="ECO:0000313" key="10">
    <source>
        <dbReference type="Proteomes" id="UP000001876"/>
    </source>
</evidence>
<evidence type="ECO:0000256" key="4">
    <source>
        <dbReference type="ARBA" id="ARBA00022777"/>
    </source>
</evidence>
<dbReference type="GO" id="GO:0005524">
    <property type="term" value="F:ATP binding"/>
    <property type="evidence" value="ECO:0007669"/>
    <property type="project" value="UniProtKB-KW"/>
</dbReference>
<dbReference type="RefSeq" id="XP_003057696.1">
    <property type="nucleotide sequence ID" value="XM_003057650.1"/>
</dbReference>
<dbReference type="PRINTS" id="PR00959">
    <property type="entry name" value="MEVGALKINASE"/>
</dbReference>
<dbReference type="Pfam" id="PF10509">
    <property type="entry name" value="GalKase_gal_bdg"/>
    <property type="match status" value="1"/>
</dbReference>
<keyword evidence="10" id="KW-1185">Reference proteome</keyword>
<proteinExistence type="inferred from homology"/>
<gene>
    <name evidence="9" type="ORF">MICPUCDRAFT_26260</name>
</gene>
<organism evidence="10">
    <name type="scientific">Micromonas pusilla (strain CCMP1545)</name>
    <name type="common">Picoplanktonic green alga</name>
    <dbReference type="NCBI Taxonomy" id="564608"/>
    <lineage>
        <taxon>Eukaryota</taxon>
        <taxon>Viridiplantae</taxon>
        <taxon>Chlorophyta</taxon>
        <taxon>Mamiellophyceae</taxon>
        <taxon>Mamiellales</taxon>
        <taxon>Mamiellaceae</taxon>
        <taxon>Micromonas</taxon>
    </lineage>
</organism>
<dbReference type="PIRSF" id="PIRSF000530">
    <property type="entry name" value="Galactokinase"/>
    <property type="match status" value="1"/>
</dbReference>
<keyword evidence="2" id="KW-0808">Transferase</keyword>
<dbReference type="InterPro" id="IPR006206">
    <property type="entry name" value="Mevalonate/galactokinase"/>
</dbReference>
<dbReference type="STRING" id="564608.C1MQ48"/>
<dbReference type="GO" id="GO:0005829">
    <property type="term" value="C:cytosol"/>
    <property type="evidence" value="ECO:0007669"/>
    <property type="project" value="TreeGrafter"/>
</dbReference>
<dbReference type="KEGG" id="mpp:MICPUCDRAFT_26260"/>
<evidence type="ECO:0000313" key="9">
    <source>
        <dbReference type="EMBL" id="EEH57647.1"/>
    </source>
</evidence>
<feature type="domain" description="GHMP kinase N-terminal" evidence="6">
    <location>
        <begin position="127"/>
        <end position="212"/>
    </location>
</feature>
<dbReference type="SUPFAM" id="SSF54211">
    <property type="entry name" value="Ribosomal protein S5 domain 2-like"/>
    <property type="match status" value="1"/>
</dbReference>
<dbReference type="Proteomes" id="UP000001876">
    <property type="component" value="Unassembled WGS sequence"/>
</dbReference>